<name>E1YMU3_9BACT</name>
<evidence type="ECO:0008006" key="2">
    <source>
        <dbReference type="Google" id="ProtNLM"/>
    </source>
</evidence>
<dbReference type="SUPFAM" id="SSF55874">
    <property type="entry name" value="ATPase domain of HSP90 chaperone/DNA topoisomerase II/histidine kinase"/>
    <property type="match status" value="1"/>
</dbReference>
<reference evidence="1" key="1">
    <citation type="journal article" date="2011" name="Environ. Microbiol.">
        <title>Genomic insights into the metabolic potential of the polycyclic aromatic hydrocarbon degrading sulfate-reducing Deltaproteobacterium N47.</title>
        <authorList>
            <person name="Bergmann F."/>
            <person name="Selesi D."/>
            <person name="Weinmaier T."/>
            <person name="Tischler P."/>
            <person name="Rattei T."/>
            <person name="Meckenstock R.U."/>
        </authorList>
    </citation>
    <scope>NUCLEOTIDE SEQUENCE</scope>
</reference>
<sequence>MNNYVEIAPSPISLIESLRNIGYTIETAIADIIDNSITAEAGQINIRFAWNSGNPWLAIIDDGSGMTKDELIDAMRFGSMNPLEARTIDDLGRFGLGMKTASFSQSRHLTVLSKKGGQIACCEWDLEKLSKTENTGWKLGVLDLVAVRQRYTLNSIYNEFLTNAANGTILFWENIDRIREQVHLSKQESHFNALIDGARKHLELVFHRFLSPDPGKKKVTISINGDELTAFNPFNPRNLATQELEEQQIIIDGETIVVQPYVLPHHNKVSRQEYIQYSGEGGYLHNQGFYVYRNRRLIIKGTWFRLIKKEELNKLIRVRIDIPNSLDHLWKIDIKKSHASPPETIKNELRQVISKIELSGRRVYRQRGTKISTTIKSPVWNRVASGGTISYQINREHPIVIELLNSATAQQKAFFGNLITMFESSFPVDMFFNDIASSPEQVEKPGFSEKELEMLLDIFIQSWSSAGTPENGLSEKLLSTDPFASNQNITRKILKQRGYKSE</sequence>
<gene>
    <name evidence="1" type="ORF">N47_O13060</name>
</gene>
<organism evidence="1">
    <name type="scientific">uncultured Desulfobacterium sp</name>
    <dbReference type="NCBI Taxonomy" id="201089"/>
    <lineage>
        <taxon>Bacteria</taxon>
        <taxon>Pseudomonadati</taxon>
        <taxon>Thermodesulfobacteriota</taxon>
        <taxon>Desulfobacteria</taxon>
        <taxon>Desulfobacterales</taxon>
        <taxon>Desulfobacteriaceae</taxon>
        <taxon>Desulfobacterium</taxon>
        <taxon>environmental samples</taxon>
    </lineage>
</organism>
<dbReference type="Gene3D" id="3.30.565.10">
    <property type="entry name" value="Histidine kinase-like ATPase, C-terminal domain"/>
    <property type="match status" value="1"/>
</dbReference>
<evidence type="ECO:0000313" key="1">
    <source>
        <dbReference type="EMBL" id="CBX31887.1"/>
    </source>
</evidence>
<proteinExistence type="predicted"/>
<dbReference type="AlphaFoldDB" id="E1YMU3"/>
<dbReference type="InterPro" id="IPR036890">
    <property type="entry name" value="HATPase_C_sf"/>
</dbReference>
<accession>E1YMU3</accession>
<protein>
    <recommendedName>
        <fullName evidence="2">ATPase</fullName>
    </recommendedName>
</protein>
<dbReference type="EMBL" id="FR695880">
    <property type="protein sequence ID" value="CBX31887.1"/>
    <property type="molecule type" value="Genomic_DNA"/>
</dbReference>
<dbReference type="Pfam" id="PF13589">
    <property type="entry name" value="HATPase_c_3"/>
    <property type="match status" value="1"/>
</dbReference>